<gene>
    <name evidence="1" type="ORF">RSO01_66690</name>
</gene>
<name>A0A512NKM9_9HYPH</name>
<comment type="caution">
    <text evidence="1">The sequence shown here is derived from an EMBL/GenBank/DDBJ whole genome shotgun (WGS) entry which is preliminary data.</text>
</comment>
<evidence type="ECO:0000313" key="1">
    <source>
        <dbReference type="EMBL" id="GEP59503.1"/>
    </source>
</evidence>
<organism evidence="1 2">
    <name type="scientific">Reyranella soli</name>
    <dbReference type="NCBI Taxonomy" id="1230389"/>
    <lineage>
        <taxon>Bacteria</taxon>
        <taxon>Pseudomonadati</taxon>
        <taxon>Pseudomonadota</taxon>
        <taxon>Alphaproteobacteria</taxon>
        <taxon>Hyphomicrobiales</taxon>
        <taxon>Reyranellaceae</taxon>
        <taxon>Reyranella</taxon>
    </lineage>
</organism>
<proteinExistence type="predicted"/>
<evidence type="ECO:0000313" key="2">
    <source>
        <dbReference type="Proteomes" id="UP000321058"/>
    </source>
</evidence>
<dbReference type="AlphaFoldDB" id="A0A512NKM9"/>
<reference evidence="1 2" key="1">
    <citation type="submission" date="2019-07" db="EMBL/GenBank/DDBJ databases">
        <title>Whole genome shotgun sequence of Reyranella soli NBRC 108950.</title>
        <authorList>
            <person name="Hosoyama A."/>
            <person name="Uohara A."/>
            <person name="Ohji S."/>
            <person name="Ichikawa N."/>
        </authorList>
    </citation>
    <scope>NUCLEOTIDE SEQUENCE [LARGE SCALE GENOMIC DNA]</scope>
    <source>
        <strain evidence="1 2">NBRC 108950</strain>
    </source>
</reference>
<accession>A0A512NKM9</accession>
<dbReference type="Proteomes" id="UP000321058">
    <property type="component" value="Unassembled WGS sequence"/>
</dbReference>
<keyword evidence="2" id="KW-1185">Reference proteome</keyword>
<protein>
    <submittedName>
        <fullName evidence="1">Uncharacterized protein</fullName>
    </submittedName>
</protein>
<sequence length="69" mass="7474">MTALDRELRSKSQLGCGLRRISLAMDTHVNQATPHHVLGHPRLTIVYANRFACDQSAGFANLSGSPGAR</sequence>
<dbReference type="EMBL" id="BKAJ01000132">
    <property type="protein sequence ID" value="GEP59503.1"/>
    <property type="molecule type" value="Genomic_DNA"/>
</dbReference>